<evidence type="ECO:0000313" key="2">
    <source>
        <dbReference type="EMBL" id="KIP63040.1"/>
    </source>
</evidence>
<keyword evidence="3" id="KW-1185">Reference proteome</keyword>
<gene>
    <name evidence="2" type="ORF">ST44_05150</name>
</gene>
<evidence type="ECO:0000313" key="3">
    <source>
        <dbReference type="Proteomes" id="UP000032046"/>
    </source>
</evidence>
<dbReference type="EMBL" id="JXQK01000049">
    <property type="protein sequence ID" value="KIP63040.1"/>
    <property type="molecule type" value="Genomic_DNA"/>
</dbReference>
<name>A0A0D0J0P0_9BACT</name>
<keyword evidence="1" id="KW-0732">Signal</keyword>
<reference evidence="2 3" key="1">
    <citation type="submission" date="2015-01" db="EMBL/GenBank/DDBJ databases">
        <title>Comparative genomics of non-oral Prevotella species.</title>
        <authorList>
            <person name="Accetto T."/>
            <person name="Nograsek B."/>
            <person name="Avgustin G."/>
        </authorList>
    </citation>
    <scope>NUCLEOTIDE SEQUENCE [LARGE SCALE GENOMIC DNA]</scope>
    <source>
        <strain evidence="2 3">P5-119</strain>
    </source>
</reference>
<sequence>MKRLFLTVMAVLSMTMTFAENEELNTTNTANAYKMTVNYSRLADALCLSIDQLEAVQDIHSEFCADMMNAGNANADERKPMVEKALQKDLKHMRYVLTENQYRKYLMLLNVTISNRGLEK</sequence>
<proteinExistence type="predicted"/>
<organism evidence="2 3">
    <name type="scientific">Prevotella pectinovora</name>
    <dbReference type="NCBI Taxonomy" id="1602169"/>
    <lineage>
        <taxon>Bacteria</taxon>
        <taxon>Pseudomonadati</taxon>
        <taxon>Bacteroidota</taxon>
        <taxon>Bacteroidia</taxon>
        <taxon>Bacteroidales</taxon>
        <taxon>Prevotellaceae</taxon>
        <taxon>Prevotella</taxon>
    </lineage>
</organism>
<comment type="caution">
    <text evidence="2">The sequence shown here is derived from an EMBL/GenBank/DDBJ whole genome shotgun (WGS) entry which is preliminary data.</text>
</comment>
<dbReference type="RefSeq" id="WP_022316773.1">
    <property type="nucleotide sequence ID" value="NZ_DAIPDX010000067.1"/>
</dbReference>
<protein>
    <submittedName>
        <fullName evidence="2">Uncharacterized protein</fullName>
    </submittedName>
</protein>
<feature type="signal peptide" evidence="1">
    <location>
        <begin position="1"/>
        <end position="19"/>
    </location>
</feature>
<dbReference type="AlphaFoldDB" id="A0A0D0J0P0"/>
<dbReference type="GeneID" id="93483235"/>
<accession>A0A0D0J0P0</accession>
<dbReference type="Proteomes" id="UP000032046">
    <property type="component" value="Unassembled WGS sequence"/>
</dbReference>
<evidence type="ECO:0000256" key="1">
    <source>
        <dbReference type="SAM" id="SignalP"/>
    </source>
</evidence>
<dbReference type="OrthoDB" id="1071800at2"/>
<feature type="chain" id="PRO_5002212754" evidence="1">
    <location>
        <begin position="20"/>
        <end position="120"/>
    </location>
</feature>